<organism evidence="1 2">
    <name type="scientific">Lithospermum erythrorhizon</name>
    <name type="common">Purple gromwell</name>
    <name type="synonym">Lithospermum officinale var. erythrorhizon</name>
    <dbReference type="NCBI Taxonomy" id="34254"/>
    <lineage>
        <taxon>Eukaryota</taxon>
        <taxon>Viridiplantae</taxon>
        <taxon>Streptophyta</taxon>
        <taxon>Embryophyta</taxon>
        <taxon>Tracheophyta</taxon>
        <taxon>Spermatophyta</taxon>
        <taxon>Magnoliopsida</taxon>
        <taxon>eudicotyledons</taxon>
        <taxon>Gunneridae</taxon>
        <taxon>Pentapetalae</taxon>
        <taxon>asterids</taxon>
        <taxon>lamiids</taxon>
        <taxon>Boraginales</taxon>
        <taxon>Boraginaceae</taxon>
        <taxon>Boraginoideae</taxon>
        <taxon>Lithospermeae</taxon>
        <taxon>Lithospermum</taxon>
    </lineage>
</organism>
<comment type="caution">
    <text evidence="1">The sequence shown here is derived from an EMBL/GenBank/DDBJ whole genome shotgun (WGS) entry which is preliminary data.</text>
</comment>
<accession>A0AAV3PMM2</accession>
<evidence type="ECO:0000313" key="2">
    <source>
        <dbReference type="Proteomes" id="UP001454036"/>
    </source>
</evidence>
<proteinExistence type="predicted"/>
<name>A0AAV3PMM2_LITER</name>
<keyword evidence="2" id="KW-1185">Reference proteome</keyword>
<reference evidence="1 2" key="1">
    <citation type="submission" date="2024-01" db="EMBL/GenBank/DDBJ databases">
        <title>The complete chloroplast genome sequence of Lithospermum erythrorhizon: insights into the phylogenetic relationship among Boraginaceae species and the maternal lineages of purple gromwells.</title>
        <authorList>
            <person name="Okada T."/>
            <person name="Watanabe K."/>
        </authorList>
    </citation>
    <scope>NUCLEOTIDE SEQUENCE [LARGE SCALE GENOMIC DNA]</scope>
</reference>
<dbReference type="EMBL" id="BAABME010018077">
    <property type="protein sequence ID" value="GAA0152505.1"/>
    <property type="molecule type" value="Genomic_DNA"/>
</dbReference>
<evidence type="ECO:0000313" key="1">
    <source>
        <dbReference type="EMBL" id="GAA0152505.1"/>
    </source>
</evidence>
<protein>
    <submittedName>
        <fullName evidence="1">Uncharacterized protein</fullName>
    </submittedName>
</protein>
<dbReference type="AlphaFoldDB" id="A0AAV3PMM2"/>
<gene>
    <name evidence="1" type="ORF">LIER_37503</name>
</gene>
<dbReference type="Proteomes" id="UP001454036">
    <property type="component" value="Unassembled WGS sequence"/>
</dbReference>
<sequence length="165" mass="18634">MEQKFLSGWSLLTLVSNARSELIPGCKTLCMTFLLLFPPLPMSAIYQELSTSSRKLPINDGQYEEASSAQLDNHTGYMHKQQADGSLVTMFWLKYHHPSHVLMKSFHIEVAMESRNVEVVCSMGKSSCWSNWSSRSGNSSTFPSATLLNNQSFGSWQRMKLCKTQ</sequence>